<sequence length="311" mass="36084">MFKELLLFLGLATLFVLFSVQLYSQDISQKNISQQLELRHDNDFFMLTDRYYSSGLFLTYRKRLSKGISKTDQEQLDFTIGQEVYTPSQTQSTNSAVFDRPYAGFSGLKATWSRSRADHLYQISALIGIAGLNSGAGGFQRWYHRAIAISDSPLWIDELNDSFHLNFYFSYVKEWEIVPNPFGVRFALKPNLALGSRDIYAEPEAIFYFGRRNEVAKTIAYDQIGSTDREIYFALRASYRSVFYNGLIEGNLFGDNSPVLKEPSNGIWRLGFDFYHRFQRNDYKFGLRYNSAETQLSQKHKYVMLSYGLRF</sequence>
<evidence type="ECO:0000313" key="2">
    <source>
        <dbReference type="Proteomes" id="UP001597526"/>
    </source>
</evidence>
<dbReference type="Pfam" id="PF09982">
    <property type="entry name" value="LpxR"/>
    <property type="match status" value="1"/>
</dbReference>
<dbReference type="Gene3D" id="2.40.128.140">
    <property type="entry name" value="Outer membrane protein"/>
    <property type="match status" value="1"/>
</dbReference>
<name>A0ABW5MUT9_9FLAO</name>
<dbReference type="Proteomes" id="UP001597526">
    <property type="component" value="Unassembled WGS sequence"/>
</dbReference>
<dbReference type="InterPro" id="IPR037107">
    <property type="entry name" value="Put_OMP_sf"/>
</dbReference>
<keyword evidence="2" id="KW-1185">Reference proteome</keyword>
<evidence type="ECO:0000313" key="1">
    <source>
        <dbReference type="EMBL" id="MFD2586483.1"/>
    </source>
</evidence>
<comment type="caution">
    <text evidence="1">The sequence shown here is derived from an EMBL/GenBank/DDBJ whole genome shotgun (WGS) entry which is preliminary data.</text>
</comment>
<gene>
    <name evidence="1" type="ORF">ACFSQJ_06055</name>
</gene>
<dbReference type="InterPro" id="IPR018707">
    <property type="entry name" value="LpxR"/>
</dbReference>
<dbReference type="RefSeq" id="WP_377766059.1">
    <property type="nucleotide sequence ID" value="NZ_JBHULB010000007.1"/>
</dbReference>
<protein>
    <submittedName>
        <fullName evidence="1">Lipid A-modifier LpxR family protein</fullName>
    </submittedName>
</protein>
<accession>A0ABW5MUT9</accession>
<dbReference type="EMBL" id="JBHULB010000007">
    <property type="protein sequence ID" value="MFD2586483.1"/>
    <property type="molecule type" value="Genomic_DNA"/>
</dbReference>
<proteinExistence type="predicted"/>
<reference evidence="2" key="1">
    <citation type="journal article" date="2019" name="Int. J. Syst. Evol. Microbiol.">
        <title>The Global Catalogue of Microorganisms (GCM) 10K type strain sequencing project: providing services to taxonomists for standard genome sequencing and annotation.</title>
        <authorList>
            <consortium name="The Broad Institute Genomics Platform"/>
            <consortium name="The Broad Institute Genome Sequencing Center for Infectious Disease"/>
            <person name="Wu L."/>
            <person name="Ma J."/>
        </authorList>
    </citation>
    <scope>NUCLEOTIDE SEQUENCE [LARGE SCALE GENOMIC DNA]</scope>
    <source>
        <strain evidence="2">KCTC 52368</strain>
    </source>
</reference>
<organism evidence="1 2">
    <name type="scientific">Croceitalea marina</name>
    <dbReference type="NCBI Taxonomy" id="1775166"/>
    <lineage>
        <taxon>Bacteria</taxon>
        <taxon>Pseudomonadati</taxon>
        <taxon>Bacteroidota</taxon>
        <taxon>Flavobacteriia</taxon>
        <taxon>Flavobacteriales</taxon>
        <taxon>Flavobacteriaceae</taxon>
        <taxon>Croceitalea</taxon>
    </lineage>
</organism>